<proteinExistence type="predicted"/>
<accession>A0ABD1TJW7</accession>
<evidence type="ECO:0000313" key="2">
    <source>
        <dbReference type="Proteomes" id="UP001604336"/>
    </source>
</evidence>
<reference evidence="2" key="1">
    <citation type="submission" date="2024-07" db="EMBL/GenBank/DDBJ databases">
        <title>Two chromosome-level genome assemblies of Korean endemic species Abeliophyllum distichum and Forsythia ovata (Oleaceae).</title>
        <authorList>
            <person name="Jang H."/>
        </authorList>
    </citation>
    <scope>NUCLEOTIDE SEQUENCE [LARGE SCALE GENOMIC DNA]</scope>
</reference>
<dbReference type="AlphaFoldDB" id="A0ABD1TJW7"/>
<dbReference type="Proteomes" id="UP001604336">
    <property type="component" value="Unassembled WGS sequence"/>
</dbReference>
<dbReference type="EMBL" id="JBFOLK010000005">
    <property type="protein sequence ID" value="KAL2513028.1"/>
    <property type="molecule type" value="Genomic_DNA"/>
</dbReference>
<comment type="caution">
    <text evidence="1">The sequence shown here is derived from an EMBL/GenBank/DDBJ whole genome shotgun (WGS) entry which is preliminary data.</text>
</comment>
<gene>
    <name evidence="1" type="ORF">Adt_18628</name>
</gene>
<name>A0ABD1TJW7_9LAMI</name>
<protein>
    <submittedName>
        <fullName evidence="1">Uncharacterized protein</fullName>
    </submittedName>
</protein>
<sequence length="111" mass="12453">MLKLNRSALCGIKSQCCWCCKAQFTITEEGDNLVKGFSLVIDIKNGEQFTLKEREKGKRFHHPPLCCSEFYKDKSTSSSPNLKGKAFGLVGSGVIELLLLFLEALLRNQRP</sequence>
<keyword evidence="2" id="KW-1185">Reference proteome</keyword>
<organism evidence="1 2">
    <name type="scientific">Abeliophyllum distichum</name>
    <dbReference type="NCBI Taxonomy" id="126358"/>
    <lineage>
        <taxon>Eukaryota</taxon>
        <taxon>Viridiplantae</taxon>
        <taxon>Streptophyta</taxon>
        <taxon>Embryophyta</taxon>
        <taxon>Tracheophyta</taxon>
        <taxon>Spermatophyta</taxon>
        <taxon>Magnoliopsida</taxon>
        <taxon>eudicotyledons</taxon>
        <taxon>Gunneridae</taxon>
        <taxon>Pentapetalae</taxon>
        <taxon>asterids</taxon>
        <taxon>lamiids</taxon>
        <taxon>Lamiales</taxon>
        <taxon>Oleaceae</taxon>
        <taxon>Forsythieae</taxon>
        <taxon>Abeliophyllum</taxon>
    </lineage>
</organism>
<evidence type="ECO:0000313" key="1">
    <source>
        <dbReference type="EMBL" id="KAL2513028.1"/>
    </source>
</evidence>